<name>A0A8S1BCJ3_ARCPL</name>
<proteinExistence type="predicted"/>
<dbReference type="InterPro" id="IPR050005">
    <property type="entry name" value="DenD"/>
</dbReference>
<dbReference type="InterPro" id="IPR001509">
    <property type="entry name" value="Epimerase_deHydtase"/>
</dbReference>
<protein>
    <recommendedName>
        <fullName evidence="3">NAD-dependent epimerase/dehydratase domain-containing protein</fullName>
    </recommendedName>
</protein>
<reference evidence="4 5" key="1">
    <citation type="submission" date="2020-04" db="EMBL/GenBank/DDBJ databases">
        <authorList>
            <person name="Wallbank WR R."/>
            <person name="Pardo Diaz C."/>
            <person name="Kozak K."/>
            <person name="Martin S."/>
            <person name="Jiggins C."/>
            <person name="Moest M."/>
            <person name="Warren A I."/>
            <person name="Byers J.R.P. K."/>
            <person name="Montejo-Kovacevich G."/>
            <person name="Yen C E."/>
        </authorList>
    </citation>
    <scope>NUCLEOTIDE SEQUENCE [LARGE SCALE GENOMIC DNA]</scope>
</reference>
<dbReference type="OrthoDB" id="8841220at2759"/>
<sequence length="319" mass="34119">MKVIVTGAAGFLGSRIADALLSESSPIKVTDLILTDVQAPQKRQDARVVTLALDLTSSSAASHLIGSGCDVFFHLAAVVSGLSEADFDFGMKANLDATRSLLEVLRKKSPTAIFIFTSSVGVFGGNLPPVIDDLTAVMPPTSYGTAKAMCELLVNDYGRRGFVDGRSVRLPTVSVRPGAPNTAVTSFASGIIREPLNGIASICPVPPEQEMWLSSPNTVVRNIIHAATLPNTVFGPWRTVNLPGITVSVGAMVEALKTVAGDKVASLVSYKRDERLARINAIVPSKFDNTHALKLGFFVDSNYEDVIRMYIRDDLKKSK</sequence>
<keyword evidence="1" id="KW-0521">NADP</keyword>
<dbReference type="Gene3D" id="3.40.50.720">
    <property type="entry name" value="NAD(P)-binding Rossmann-like Domain"/>
    <property type="match status" value="1"/>
</dbReference>
<dbReference type="GO" id="GO:0016491">
    <property type="term" value="F:oxidoreductase activity"/>
    <property type="evidence" value="ECO:0007669"/>
    <property type="project" value="InterPro"/>
</dbReference>
<dbReference type="NCBIfam" id="NF043036">
    <property type="entry name" value="ErythonDh"/>
    <property type="match status" value="1"/>
</dbReference>
<dbReference type="SUPFAM" id="SSF51735">
    <property type="entry name" value="NAD(P)-binding Rossmann-fold domains"/>
    <property type="match status" value="1"/>
</dbReference>
<dbReference type="CDD" id="cd05238">
    <property type="entry name" value="Gne_like_SDR_e"/>
    <property type="match status" value="1"/>
</dbReference>
<dbReference type="PANTHER" id="PTHR43103">
    <property type="entry name" value="NUCLEOSIDE-DIPHOSPHATE-SUGAR EPIMERASE"/>
    <property type="match status" value="1"/>
</dbReference>
<feature type="domain" description="NAD-dependent epimerase/dehydratase" evidence="3">
    <location>
        <begin position="3"/>
        <end position="197"/>
    </location>
</feature>
<evidence type="ECO:0000313" key="5">
    <source>
        <dbReference type="Proteomes" id="UP000494256"/>
    </source>
</evidence>
<evidence type="ECO:0000256" key="2">
    <source>
        <dbReference type="ARBA" id="ARBA00023277"/>
    </source>
</evidence>
<evidence type="ECO:0000259" key="3">
    <source>
        <dbReference type="Pfam" id="PF01370"/>
    </source>
</evidence>
<evidence type="ECO:0000313" key="4">
    <source>
        <dbReference type="EMBL" id="CAB3259613.1"/>
    </source>
</evidence>
<gene>
    <name evidence="4" type="ORF">APLA_LOCUS16607</name>
</gene>
<dbReference type="EMBL" id="CADEBD010000745">
    <property type="protein sequence ID" value="CAB3259613.1"/>
    <property type="molecule type" value="Genomic_DNA"/>
</dbReference>
<organism evidence="4 5">
    <name type="scientific">Arctia plantaginis</name>
    <name type="common">Wood tiger moth</name>
    <name type="synonym">Phalaena plantaginis</name>
    <dbReference type="NCBI Taxonomy" id="874455"/>
    <lineage>
        <taxon>Eukaryota</taxon>
        <taxon>Metazoa</taxon>
        <taxon>Ecdysozoa</taxon>
        <taxon>Arthropoda</taxon>
        <taxon>Hexapoda</taxon>
        <taxon>Insecta</taxon>
        <taxon>Pterygota</taxon>
        <taxon>Neoptera</taxon>
        <taxon>Endopterygota</taxon>
        <taxon>Lepidoptera</taxon>
        <taxon>Glossata</taxon>
        <taxon>Ditrysia</taxon>
        <taxon>Noctuoidea</taxon>
        <taxon>Erebidae</taxon>
        <taxon>Arctiinae</taxon>
        <taxon>Arctia</taxon>
    </lineage>
</organism>
<dbReference type="Pfam" id="PF01370">
    <property type="entry name" value="Epimerase"/>
    <property type="match status" value="1"/>
</dbReference>
<dbReference type="Gene3D" id="3.90.25.10">
    <property type="entry name" value="UDP-galactose 4-epimerase, domain 1"/>
    <property type="match status" value="1"/>
</dbReference>
<dbReference type="InterPro" id="IPR036291">
    <property type="entry name" value="NAD(P)-bd_dom_sf"/>
</dbReference>
<dbReference type="Proteomes" id="UP000494256">
    <property type="component" value="Unassembled WGS sequence"/>
</dbReference>
<dbReference type="AlphaFoldDB" id="A0A8S1BCJ3"/>
<dbReference type="PANTHER" id="PTHR43103:SF3">
    <property type="entry name" value="ADP-L-GLYCERO-D-MANNO-HEPTOSE-6-EPIMERASE"/>
    <property type="match status" value="1"/>
</dbReference>
<accession>A0A8S1BCJ3</accession>
<evidence type="ECO:0000256" key="1">
    <source>
        <dbReference type="ARBA" id="ARBA00022857"/>
    </source>
</evidence>
<comment type="caution">
    <text evidence="4">The sequence shown here is derived from an EMBL/GenBank/DDBJ whole genome shotgun (WGS) entry which is preliminary data.</text>
</comment>
<keyword evidence="2" id="KW-0119">Carbohydrate metabolism</keyword>